<accession>A0A922L1J3</accession>
<keyword evidence="2" id="KW-1185">Reference proteome</keyword>
<dbReference type="EMBL" id="ASGP02000004">
    <property type="protein sequence ID" value="KAH9511569.1"/>
    <property type="molecule type" value="Genomic_DNA"/>
</dbReference>
<protein>
    <submittedName>
        <fullName evidence="1">Uncharacterized protein</fullName>
    </submittedName>
</protein>
<evidence type="ECO:0000313" key="2">
    <source>
        <dbReference type="Proteomes" id="UP000790347"/>
    </source>
</evidence>
<dbReference type="Proteomes" id="UP000790347">
    <property type="component" value="Unassembled WGS sequence"/>
</dbReference>
<proteinExistence type="predicted"/>
<dbReference type="AlphaFoldDB" id="A0A922L1J3"/>
<reference evidence="1" key="2">
    <citation type="journal article" date="2022" name="Res Sq">
        <title>Comparative Genomics Reveals Insights into the Divergent Evolution of Astigmatic Mites and Household Pest Adaptations.</title>
        <authorList>
            <person name="Xiong Q."/>
            <person name="Wan A.T.-Y."/>
            <person name="Liu X.-Y."/>
            <person name="Fung C.S.-H."/>
            <person name="Xiao X."/>
            <person name="Malainual N."/>
            <person name="Hou J."/>
            <person name="Wang L."/>
            <person name="Wang M."/>
            <person name="Yang K."/>
            <person name="Cui Y."/>
            <person name="Leung E."/>
            <person name="Nong W."/>
            <person name="Shin S.-K."/>
            <person name="Au S."/>
            <person name="Jeong K.Y."/>
            <person name="Chew F.T."/>
            <person name="Hui J."/>
            <person name="Leung T.F."/>
            <person name="Tungtrongchitr A."/>
            <person name="Zhong N."/>
            <person name="Liu Z."/>
            <person name="Tsui S."/>
        </authorList>
    </citation>
    <scope>NUCLEOTIDE SEQUENCE</scope>
    <source>
        <strain evidence="1">Derf</strain>
        <tissue evidence="1">Whole organism</tissue>
    </source>
</reference>
<name>A0A922L1J3_DERFA</name>
<comment type="caution">
    <text evidence="1">The sequence shown here is derived from an EMBL/GenBank/DDBJ whole genome shotgun (WGS) entry which is preliminary data.</text>
</comment>
<sequence length="62" mass="7722">MKTKKDRILWILLIYRLDVHVDVLHPSIKVSIIHNEQQQQRMTIMKLRCHCRRFNKKFFFLN</sequence>
<gene>
    <name evidence="1" type="ORF">DERF_010020</name>
</gene>
<reference evidence="1" key="1">
    <citation type="submission" date="2013-05" db="EMBL/GenBank/DDBJ databases">
        <authorList>
            <person name="Yim A.K.Y."/>
            <person name="Chan T.F."/>
            <person name="Ji K.M."/>
            <person name="Liu X.Y."/>
            <person name="Zhou J.W."/>
            <person name="Li R.Q."/>
            <person name="Yang K.Y."/>
            <person name="Li J."/>
            <person name="Li M."/>
            <person name="Law P.T.W."/>
            <person name="Wu Y.L."/>
            <person name="Cai Z.L."/>
            <person name="Qin H."/>
            <person name="Bao Y."/>
            <person name="Leung R.K.K."/>
            <person name="Ng P.K.S."/>
            <person name="Zou J."/>
            <person name="Zhong X.J."/>
            <person name="Ran P.X."/>
            <person name="Zhong N.S."/>
            <person name="Liu Z.G."/>
            <person name="Tsui S.K.W."/>
        </authorList>
    </citation>
    <scope>NUCLEOTIDE SEQUENCE</scope>
    <source>
        <strain evidence="1">Derf</strain>
        <tissue evidence="1">Whole organism</tissue>
    </source>
</reference>
<organism evidence="1 2">
    <name type="scientific">Dermatophagoides farinae</name>
    <name type="common">American house dust mite</name>
    <dbReference type="NCBI Taxonomy" id="6954"/>
    <lineage>
        <taxon>Eukaryota</taxon>
        <taxon>Metazoa</taxon>
        <taxon>Ecdysozoa</taxon>
        <taxon>Arthropoda</taxon>
        <taxon>Chelicerata</taxon>
        <taxon>Arachnida</taxon>
        <taxon>Acari</taxon>
        <taxon>Acariformes</taxon>
        <taxon>Sarcoptiformes</taxon>
        <taxon>Astigmata</taxon>
        <taxon>Psoroptidia</taxon>
        <taxon>Analgoidea</taxon>
        <taxon>Pyroglyphidae</taxon>
        <taxon>Dermatophagoidinae</taxon>
        <taxon>Dermatophagoides</taxon>
    </lineage>
</organism>
<evidence type="ECO:0000313" key="1">
    <source>
        <dbReference type="EMBL" id="KAH9511569.1"/>
    </source>
</evidence>